<dbReference type="AlphaFoldDB" id="A0A7X2S686"/>
<accession>A0A7X2S686</accession>
<evidence type="ECO:0000313" key="2">
    <source>
        <dbReference type="Proteomes" id="UP000434639"/>
    </source>
</evidence>
<dbReference type="NCBIfam" id="NF046065">
    <property type="entry name" value="MtxRegRemB"/>
    <property type="match status" value="1"/>
</dbReference>
<keyword evidence="2" id="KW-1185">Reference proteome</keyword>
<organism evidence="1 2">
    <name type="scientific">Metabacillus mangrovi</name>
    <dbReference type="NCBI Taxonomy" id="1491830"/>
    <lineage>
        <taxon>Bacteria</taxon>
        <taxon>Bacillati</taxon>
        <taxon>Bacillota</taxon>
        <taxon>Bacilli</taxon>
        <taxon>Bacillales</taxon>
        <taxon>Bacillaceae</taxon>
        <taxon>Metabacillus</taxon>
    </lineage>
</organism>
<sequence>MYIHLGDDFVVPSKDVIMIMDTASSKTSDIVPEFLDKQKEKVVRLSEGEAKSIVVTEKHIYFSPLAAGTLKKRAHIAFDIDSIRKTNLMAP</sequence>
<dbReference type="RefSeq" id="WP_155112690.1">
    <property type="nucleotide sequence ID" value="NZ_WMIB01000011.1"/>
</dbReference>
<comment type="caution">
    <text evidence="1">The sequence shown here is derived from an EMBL/GenBank/DDBJ whole genome shotgun (WGS) entry which is preliminary data.</text>
</comment>
<evidence type="ECO:0000313" key="1">
    <source>
        <dbReference type="EMBL" id="MTH54172.1"/>
    </source>
</evidence>
<dbReference type="Pfam" id="PF04025">
    <property type="entry name" value="RemA-like"/>
    <property type="match status" value="1"/>
</dbReference>
<name>A0A7X2S686_9BACI</name>
<gene>
    <name evidence="1" type="ORF">GKZ89_12235</name>
</gene>
<protein>
    <submittedName>
        <fullName evidence="1">DUF370 domain-containing protein</fullName>
    </submittedName>
</protein>
<dbReference type="InterPro" id="IPR007169">
    <property type="entry name" value="RemA-like"/>
</dbReference>
<proteinExistence type="predicted"/>
<dbReference type="Proteomes" id="UP000434639">
    <property type="component" value="Unassembled WGS sequence"/>
</dbReference>
<dbReference type="OrthoDB" id="9811390at2"/>
<dbReference type="EMBL" id="WMIB01000011">
    <property type="protein sequence ID" value="MTH54172.1"/>
    <property type="molecule type" value="Genomic_DNA"/>
</dbReference>
<reference evidence="1 2" key="1">
    <citation type="journal article" date="2017" name="Int. J. Syst. Evol. Microbiol.">
        <title>Bacillus mangrovi sp. nov., isolated from a sediment sample from a mangrove forest.</title>
        <authorList>
            <person name="Gupta V."/>
            <person name="Singh P.K."/>
            <person name="Korpole S."/>
            <person name="Tanuku N.R.S."/>
            <person name="Pinnaka A.K."/>
        </authorList>
    </citation>
    <scope>NUCLEOTIDE SEQUENCE [LARGE SCALE GENOMIC DNA]</scope>
    <source>
        <strain evidence="1 2">KCTC 33872</strain>
    </source>
</reference>